<sequence>MALPIAGQTPRRQPLETGWWLDHETSLGLANCRATNSNVRGRQWTSVDIPLRPTSKSGR</sequence>
<accession>A0A0D8HKW2</accession>
<keyword evidence="2" id="KW-1185">Reference proteome</keyword>
<gene>
    <name evidence="1" type="ORF">AXFE_04680</name>
</gene>
<proteinExistence type="predicted"/>
<comment type="caution">
    <text evidence="1">The sequence shown here is derived from an EMBL/GenBank/DDBJ whole genome shotgun (WGS) entry which is preliminary data.</text>
</comment>
<evidence type="ECO:0000313" key="1">
    <source>
        <dbReference type="EMBL" id="KJF18630.1"/>
    </source>
</evidence>
<reference evidence="1 2" key="1">
    <citation type="submission" date="2015-01" db="EMBL/GenBank/DDBJ databases">
        <title>Draft genome of the acidophilic iron oxidizer Acidithrix ferrooxidans strain Py-F3.</title>
        <authorList>
            <person name="Poehlein A."/>
            <person name="Eisen S."/>
            <person name="Schloemann M."/>
            <person name="Johnson B.D."/>
            <person name="Daniel R."/>
            <person name="Muehling M."/>
        </authorList>
    </citation>
    <scope>NUCLEOTIDE SEQUENCE [LARGE SCALE GENOMIC DNA]</scope>
    <source>
        <strain evidence="1 2">Py-F3</strain>
    </source>
</reference>
<organism evidence="1 2">
    <name type="scientific">Acidithrix ferrooxidans</name>
    <dbReference type="NCBI Taxonomy" id="1280514"/>
    <lineage>
        <taxon>Bacteria</taxon>
        <taxon>Bacillati</taxon>
        <taxon>Actinomycetota</taxon>
        <taxon>Acidimicrobiia</taxon>
        <taxon>Acidimicrobiales</taxon>
        <taxon>Acidimicrobiaceae</taxon>
        <taxon>Acidithrix</taxon>
    </lineage>
</organism>
<dbReference type="EMBL" id="JXYS01000011">
    <property type="protein sequence ID" value="KJF18630.1"/>
    <property type="molecule type" value="Genomic_DNA"/>
</dbReference>
<dbReference type="Proteomes" id="UP000032360">
    <property type="component" value="Unassembled WGS sequence"/>
</dbReference>
<dbReference type="AlphaFoldDB" id="A0A0D8HKW2"/>
<evidence type="ECO:0000313" key="2">
    <source>
        <dbReference type="Proteomes" id="UP000032360"/>
    </source>
</evidence>
<protein>
    <submittedName>
        <fullName evidence="1">Uncharacterized protein</fullName>
    </submittedName>
</protein>
<name>A0A0D8HKW2_9ACTN</name>